<dbReference type="Proteomes" id="UP000307768">
    <property type="component" value="Unassembled WGS sequence"/>
</dbReference>
<sequence>MSTPAHPDLRPARTDDSAVVAAIWHEGWGDGHLGQVPEALVAARSRASFEERALARVADTTVAEVDGVVAGFVIVVGDEVEQVYVDRAFRGRDVAPSLLAEAERRVAGAGHPTAWLAVAPGNARARRFYERSGWADDGGFVYEAEVAGGRFGVPCRRYVKDVGQA</sequence>
<dbReference type="InterPro" id="IPR016181">
    <property type="entry name" value="Acyl_CoA_acyltransferase"/>
</dbReference>
<keyword evidence="1 4" id="KW-0808">Transferase</keyword>
<dbReference type="AlphaFoldDB" id="A0A5Q6S276"/>
<dbReference type="Gene3D" id="3.40.630.30">
    <property type="match status" value="1"/>
</dbReference>
<reference evidence="4 5" key="1">
    <citation type="submission" date="2019-09" db="EMBL/GenBank/DDBJ databases">
        <title>Mumia zhuanghuii sp. nov. isolated from the intestinal contents of plateau pika (Ochotona curzoniae) in the Qinghai-Tibet plateau of China.</title>
        <authorList>
            <person name="Tian Z."/>
        </authorList>
    </citation>
    <scope>NUCLEOTIDE SEQUENCE [LARGE SCALE GENOMIC DNA]</scope>
    <source>
        <strain evidence="5">350</strain>
    </source>
</reference>
<keyword evidence="2" id="KW-0012">Acyltransferase</keyword>
<dbReference type="PROSITE" id="PS51186">
    <property type="entry name" value="GNAT"/>
    <property type="match status" value="1"/>
</dbReference>
<organism evidence="4 5">
    <name type="scientific">Mumia zhuanghuii</name>
    <dbReference type="NCBI Taxonomy" id="2585211"/>
    <lineage>
        <taxon>Bacteria</taxon>
        <taxon>Bacillati</taxon>
        <taxon>Actinomycetota</taxon>
        <taxon>Actinomycetes</taxon>
        <taxon>Propionibacteriales</taxon>
        <taxon>Nocardioidaceae</taxon>
        <taxon>Mumia</taxon>
    </lineage>
</organism>
<evidence type="ECO:0000313" key="4">
    <source>
        <dbReference type="EMBL" id="KAA1424446.1"/>
    </source>
</evidence>
<dbReference type="OrthoDB" id="5243635at2"/>
<dbReference type="RefSeq" id="WP_149767266.1">
    <property type="nucleotide sequence ID" value="NZ_VDFQ02000001.1"/>
</dbReference>
<dbReference type="Pfam" id="PF00583">
    <property type="entry name" value="Acetyltransf_1"/>
    <property type="match status" value="1"/>
</dbReference>
<dbReference type="SUPFAM" id="SSF55729">
    <property type="entry name" value="Acyl-CoA N-acyltransferases (Nat)"/>
    <property type="match status" value="1"/>
</dbReference>
<evidence type="ECO:0000259" key="3">
    <source>
        <dbReference type="PROSITE" id="PS51186"/>
    </source>
</evidence>
<dbReference type="GO" id="GO:0016747">
    <property type="term" value="F:acyltransferase activity, transferring groups other than amino-acyl groups"/>
    <property type="evidence" value="ECO:0007669"/>
    <property type="project" value="InterPro"/>
</dbReference>
<dbReference type="InterPro" id="IPR000182">
    <property type="entry name" value="GNAT_dom"/>
</dbReference>
<dbReference type="PANTHER" id="PTHR43877">
    <property type="entry name" value="AMINOALKYLPHOSPHONATE N-ACETYLTRANSFERASE-RELATED-RELATED"/>
    <property type="match status" value="1"/>
</dbReference>
<evidence type="ECO:0000256" key="1">
    <source>
        <dbReference type="ARBA" id="ARBA00022679"/>
    </source>
</evidence>
<dbReference type="CDD" id="cd04301">
    <property type="entry name" value="NAT_SF"/>
    <property type="match status" value="1"/>
</dbReference>
<proteinExistence type="predicted"/>
<accession>A0A5Q6S276</accession>
<gene>
    <name evidence="4" type="ORF">FE697_000480</name>
</gene>
<comment type="caution">
    <text evidence="4">The sequence shown here is derived from an EMBL/GenBank/DDBJ whole genome shotgun (WGS) entry which is preliminary data.</text>
</comment>
<dbReference type="InterPro" id="IPR050832">
    <property type="entry name" value="Bact_Acetyltransf"/>
</dbReference>
<protein>
    <submittedName>
        <fullName evidence="4">GNAT family N-acetyltransferase</fullName>
    </submittedName>
</protein>
<evidence type="ECO:0000313" key="5">
    <source>
        <dbReference type="Proteomes" id="UP000307768"/>
    </source>
</evidence>
<name>A0A5Q6S276_9ACTN</name>
<dbReference type="EMBL" id="VDFQ02000001">
    <property type="protein sequence ID" value="KAA1424446.1"/>
    <property type="molecule type" value="Genomic_DNA"/>
</dbReference>
<feature type="domain" description="N-acetyltransferase" evidence="3">
    <location>
        <begin position="7"/>
        <end position="160"/>
    </location>
</feature>
<evidence type="ECO:0000256" key="2">
    <source>
        <dbReference type="ARBA" id="ARBA00023315"/>
    </source>
</evidence>